<dbReference type="GO" id="GO:0005980">
    <property type="term" value="P:glycogen catabolic process"/>
    <property type="evidence" value="ECO:0007669"/>
    <property type="project" value="TreeGrafter"/>
</dbReference>
<comment type="cofactor">
    <cofactor evidence="2 10">
        <name>pyridoxal 5'-phosphate</name>
        <dbReference type="ChEBI" id="CHEBI:597326"/>
    </cofactor>
</comment>
<evidence type="ECO:0000256" key="4">
    <source>
        <dbReference type="ARBA" id="ARBA00022533"/>
    </source>
</evidence>
<dbReference type="CDD" id="cd04300">
    <property type="entry name" value="GT35_Glycogen_Phosphorylase"/>
    <property type="match status" value="1"/>
</dbReference>
<protein>
    <recommendedName>
        <fullName evidence="10">Alpha-1,4 glucan phosphorylase</fullName>
        <ecNumber evidence="10">2.4.1.1</ecNumber>
    </recommendedName>
</protein>
<gene>
    <name evidence="11" type="ORF">BSTOLATCC_MIC20946</name>
</gene>
<dbReference type="FunFam" id="3.40.50.2000:FF:000002">
    <property type="entry name" value="Alpha-1,4 glucan phosphorylase"/>
    <property type="match status" value="1"/>
</dbReference>
<keyword evidence="12" id="KW-1185">Reference proteome</keyword>
<comment type="function">
    <text evidence="10">Allosteric enzyme that catalyzes the rate-limiting step in glycogen catabolism, the phosphorolytic cleavage of glycogen to produce glucose-1-phosphate, and plays a central role in maintaining cellular and organismal glucose homeostasis.</text>
</comment>
<reference evidence="11" key="1">
    <citation type="submission" date="2021-09" db="EMBL/GenBank/DDBJ databases">
        <authorList>
            <consortium name="AG Swart"/>
            <person name="Singh M."/>
            <person name="Singh A."/>
            <person name="Seah K."/>
            <person name="Emmerich C."/>
        </authorList>
    </citation>
    <scope>NUCLEOTIDE SEQUENCE</scope>
    <source>
        <strain evidence="11">ATCC30299</strain>
    </source>
</reference>
<organism evidence="11 12">
    <name type="scientific">Blepharisma stoltei</name>
    <dbReference type="NCBI Taxonomy" id="1481888"/>
    <lineage>
        <taxon>Eukaryota</taxon>
        <taxon>Sar</taxon>
        <taxon>Alveolata</taxon>
        <taxon>Ciliophora</taxon>
        <taxon>Postciliodesmatophora</taxon>
        <taxon>Heterotrichea</taxon>
        <taxon>Heterotrichida</taxon>
        <taxon>Blepharismidae</taxon>
        <taxon>Blepharisma</taxon>
    </lineage>
</organism>
<proteinExistence type="inferred from homology"/>
<evidence type="ECO:0000313" key="11">
    <source>
        <dbReference type="EMBL" id="CAG9318472.1"/>
    </source>
</evidence>
<evidence type="ECO:0000256" key="7">
    <source>
        <dbReference type="ARBA" id="ARBA00022898"/>
    </source>
</evidence>
<keyword evidence="6 10" id="KW-0808">Transferase</keyword>
<dbReference type="InterPro" id="IPR011833">
    <property type="entry name" value="Glycg_phsphrylas"/>
</dbReference>
<dbReference type="FunFam" id="3.40.50.2000:FF:000003">
    <property type="entry name" value="Alpha-1,4 glucan phosphorylase"/>
    <property type="match status" value="1"/>
</dbReference>
<comment type="similarity">
    <text evidence="3 10">Belongs to the glycogen phosphorylase family.</text>
</comment>
<comment type="catalytic activity">
    <reaction evidence="1 10">
        <text>[(1-&gt;4)-alpha-D-glucosyl](n) + phosphate = [(1-&gt;4)-alpha-D-glucosyl](n-1) + alpha-D-glucose 1-phosphate</text>
        <dbReference type="Rhea" id="RHEA:41732"/>
        <dbReference type="Rhea" id="RHEA-COMP:9584"/>
        <dbReference type="Rhea" id="RHEA-COMP:9586"/>
        <dbReference type="ChEBI" id="CHEBI:15444"/>
        <dbReference type="ChEBI" id="CHEBI:43474"/>
        <dbReference type="ChEBI" id="CHEBI:58601"/>
        <dbReference type="EC" id="2.4.1.1"/>
    </reaction>
</comment>
<dbReference type="SUPFAM" id="SSF53756">
    <property type="entry name" value="UDP-Glycosyltransferase/glycogen phosphorylase"/>
    <property type="match status" value="1"/>
</dbReference>
<dbReference type="EMBL" id="CAJZBQ010000020">
    <property type="protein sequence ID" value="CAG9318472.1"/>
    <property type="molecule type" value="Genomic_DNA"/>
</dbReference>
<dbReference type="EC" id="2.4.1.1" evidence="10"/>
<evidence type="ECO:0000256" key="3">
    <source>
        <dbReference type="ARBA" id="ARBA00006047"/>
    </source>
</evidence>
<evidence type="ECO:0000256" key="5">
    <source>
        <dbReference type="ARBA" id="ARBA00022676"/>
    </source>
</evidence>
<name>A0AAU9IUE4_9CILI</name>
<dbReference type="AlphaFoldDB" id="A0AAU9IUE4"/>
<dbReference type="GO" id="GO:0030170">
    <property type="term" value="F:pyridoxal phosphate binding"/>
    <property type="evidence" value="ECO:0007669"/>
    <property type="project" value="InterPro"/>
</dbReference>
<dbReference type="NCBIfam" id="TIGR02093">
    <property type="entry name" value="P_ylase"/>
    <property type="match status" value="1"/>
</dbReference>
<dbReference type="Proteomes" id="UP001162131">
    <property type="component" value="Unassembled WGS sequence"/>
</dbReference>
<dbReference type="GO" id="GO:0008184">
    <property type="term" value="F:glycogen phosphorylase activity"/>
    <property type="evidence" value="ECO:0007669"/>
    <property type="project" value="InterPro"/>
</dbReference>
<evidence type="ECO:0000256" key="1">
    <source>
        <dbReference type="ARBA" id="ARBA00001275"/>
    </source>
</evidence>
<keyword evidence="8 10" id="KW-0119">Carbohydrate metabolism</keyword>
<evidence type="ECO:0000256" key="9">
    <source>
        <dbReference type="PIRSR" id="PIRSR000460-1"/>
    </source>
</evidence>
<sequence>MAGRLYSSGIFLEGGIQPKLVKERFSRNEVQCQRCYRPEFTTNQRGEEANEKIWELMAEYKNTEKDTIQKSIVNHVEYTLARTRFNFDKNTCFRAVALSVKDRLIESWNDTQQSFTAEDSKRVYYMSIEYLIGRSLQNALVNLSLEHGYREAVQEMGFKLEELYEEEVDPGLGNGGLGRLAACFLDSMATLDYPAWGYGIRYDYGIFRQMILKGYQVEMPDYWLSQMNPWEIERSDVTYDIHFGGRVEKRLENGIEKATWYPVETIKAVAYDNPIPGYDTFNTINLRLWKSFPTNEFDFQSFNQGDYFRAIESRQKAEYITSVLYPNDSTIAGKELRLRQQYFFCSASIQDIMRRFLKRKRSWDELPEKIAIQLNDTHPAISIPELLMILVDKHGLDWPTAWNISYKIFGYTNHTVMSEALEKWSVDLFGKLLPRHLEIIYTINHIFMNQITARYLNSPKLHDMMVDMSMIEESKPKMVRMANLSIIGSHAVNGVAKLHTMLLTDKLFEKFNEYFPNKFQNKTNGVTPRRWIHCSNPELSNLYTRYLGSSSWLTNLHETRNLLTHHEDPEFRNSFKEIKMKNKERLAKWIEKECGVIVPVDAMFDVMVKRFHEYKRQHLLAFYMIYRYLKLKEMTVDDRQRQVKRVFMIGGKAAPGYITAKRIIKLITSISEVVNNDEDIGDIMKVIFLPNYNVSNAQVIIPAADLTQQISTAGTEASGTSNMKFVMNGAIIVGTMDGANIEIVQEIGEENAFIFGARIHEVEALKTAHETAIPELQKVFDAIRRGNFGNPKELSVIADNVENNDYYLLKHDFISYIEIQDKIDEVYRNYDQWLTMTILGALQMGKFSSDRTITDYAEEIWDIEAVHLPRPETQIPKIKSKPHLVPAVKDIDERRQENAESQENILQSIPINQLEASLQKPDDIEKIPRYFYTL</sequence>
<dbReference type="PIRSF" id="PIRSF000460">
    <property type="entry name" value="Pprylas_GlgP"/>
    <property type="match status" value="1"/>
</dbReference>
<accession>A0AAU9IUE4</accession>
<dbReference type="Gene3D" id="3.40.50.2000">
    <property type="entry name" value="Glycogen Phosphorylase B"/>
    <property type="match status" value="2"/>
</dbReference>
<evidence type="ECO:0000313" key="12">
    <source>
        <dbReference type="Proteomes" id="UP001162131"/>
    </source>
</evidence>
<keyword evidence="7 9" id="KW-0663">Pyridoxal phosphate</keyword>
<dbReference type="PANTHER" id="PTHR11468">
    <property type="entry name" value="GLYCOGEN PHOSPHORYLASE"/>
    <property type="match status" value="1"/>
</dbReference>
<dbReference type="InterPro" id="IPR000811">
    <property type="entry name" value="Glyco_trans_35"/>
</dbReference>
<evidence type="ECO:0000256" key="6">
    <source>
        <dbReference type="ARBA" id="ARBA00022679"/>
    </source>
</evidence>
<evidence type="ECO:0000256" key="10">
    <source>
        <dbReference type="RuleBase" id="RU000587"/>
    </source>
</evidence>
<dbReference type="Pfam" id="PF00343">
    <property type="entry name" value="Phosphorylase"/>
    <property type="match status" value="1"/>
</dbReference>
<dbReference type="InterPro" id="IPR035090">
    <property type="entry name" value="Pyridoxal_P_attach_site"/>
</dbReference>
<feature type="modified residue" description="N6-(pyridoxal phosphate)lysine" evidence="9">
    <location>
        <position position="724"/>
    </location>
</feature>
<dbReference type="PANTHER" id="PTHR11468:SF3">
    <property type="entry name" value="GLYCOGEN PHOSPHORYLASE, LIVER FORM"/>
    <property type="match status" value="1"/>
</dbReference>
<keyword evidence="4" id="KW-0021">Allosteric enzyme</keyword>
<keyword evidence="5 10" id="KW-0328">Glycosyltransferase</keyword>
<dbReference type="PROSITE" id="PS00102">
    <property type="entry name" value="PHOSPHORYLASE"/>
    <property type="match status" value="1"/>
</dbReference>
<dbReference type="GO" id="GO:0005737">
    <property type="term" value="C:cytoplasm"/>
    <property type="evidence" value="ECO:0007669"/>
    <property type="project" value="TreeGrafter"/>
</dbReference>
<evidence type="ECO:0000256" key="8">
    <source>
        <dbReference type="ARBA" id="ARBA00023277"/>
    </source>
</evidence>
<evidence type="ECO:0000256" key="2">
    <source>
        <dbReference type="ARBA" id="ARBA00001933"/>
    </source>
</evidence>
<comment type="caution">
    <text evidence="11">The sequence shown here is derived from an EMBL/GenBank/DDBJ whole genome shotgun (WGS) entry which is preliminary data.</text>
</comment>